<feature type="compositionally biased region" description="Low complexity" evidence="3">
    <location>
        <begin position="97"/>
        <end position="106"/>
    </location>
</feature>
<organism evidence="4">
    <name type="scientific">Oryza meridionalis</name>
    <dbReference type="NCBI Taxonomy" id="40149"/>
    <lineage>
        <taxon>Eukaryota</taxon>
        <taxon>Viridiplantae</taxon>
        <taxon>Streptophyta</taxon>
        <taxon>Embryophyta</taxon>
        <taxon>Tracheophyta</taxon>
        <taxon>Spermatophyta</taxon>
        <taxon>Magnoliopsida</taxon>
        <taxon>Liliopsida</taxon>
        <taxon>Poales</taxon>
        <taxon>Poaceae</taxon>
        <taxon>BOP clade</taxon>
        <taxon>Oryzoideae</taxon>
        <taxon>Oryzeae</taxon>
        <taxon>Oryzinae</taxon>
        <taxon>Oryza</taxon>
    </lineage>
</organism>
<protein>
    <recommendedName>
        <fullName evidence="6">Oxidative stress 3</fullName>
    </recommendedName>
</protein>
<feature type="compositionally biased region" description="Low complexity" evidence="3">
    <location>
        <begin position="63"/>
        <end position="87"/>
    </location>
</feature>
<reference evidence="4" key="2">
    <citation type="submission" date="2018-05" db="EMBL/GenBank/DDBJ databases">
        <title>OmerRS3 (Oryza meridionalis Reference Sequence Version 3).</title>
        <authorList>
            <person name="Zhang J."/>
            <person name="Kudrna D."/>
            <person name="Lee S."/>
            <person name="Talag J."/>
            <person name="Welchert J."/>
            <person name="Wing R.A."/>
        </authorList>
    </citation>
    <scope>NUCLEOTIDE SEQUENCE [LARGE SCALE GENOMIC DNA]</scope>
    <source>
        <strain evidence="4">cv. OR44</strain>
    </source>
</reference>
<feature type="region of interest" description="Disordered" evidence="3">
    <location>
        <begin position="214"/>
        <end position="235"/>
    </location>
</feature>
<evidence type="ECO:0000313" key="5">
    <source>
        <dbReference type="Proteomes" id="UP000008021"/>
    </source>
</evidence>
<feature type="compositionally biased region" description="Basic and acidic residues" evidence="3">
    <location>
        <begin position="36"/>
        <end position="62"/>
    </location>
</feature>
<dbReference type="AlphaFoldDB" id="A0A0E0CI91"/>
<name>A0A0E0CI91_9ORYZ</name>
<dbReference type="EnsemblPlants" id="OMERI02G10690.1">
    <property type="protein sequence ID" value="OMERI02G10690.1"/>
    <property type="gene ID" value="OMERI02G10690"/>
</dbReference>
<evidence type="ECO:0000256" key="3">
    <source>
        <dbReference type="SAM" id="MobiDB-lite"/>
    </source>
</evidence>
<dbReference type="STRING" id="40149.A0A0E0CI91"/>
<dbReference type="InterPro" id="IPR051992">
    <property type="entry name" value="OxStress_Response_Reg"/>
</dbReference>
<proteinExistence type="predicted"/>
<keyword evidence="5" id="KW-1185">Reference proteome</keyword>
<feature type="region of interest" description="Disordered" evidence="3">
    <location>
        <begin position="25"/>
        <end position="109"/>
    </location>
</feature>
<dbReference type="Gramene" id="OMERI02G10690.1">
    <property type="protein sequence ID" value="OMERI02G10690.1"/>
    <property type="gene ID" value="OMERI02G10690"/>
</dbReference>
<comment type="subcellular location">
    <subcellularLocation>
        <location evidence="1">Nucleus</location>
    </subcellularLocation>
</comment>
<accession>A0A0E0CI91</accession>
<dbReference type="GO" id="GO:0005634">
    <property type="term" value="C:nucleus"/>
    <property type="evidence" value="ECO:0007669"/>
    <property type="project" value="UniProtKB-SubCell"/>
</dbReference>
<reference evidence="4" key="1">
    <citation type="submission" date="2015-04" db="UniProtKB">
        <authorList>
            <consortium name="EnsemblPlants"/>
        </authorList>
    </citation>
    <scope>IDENTIFICATION</scope>
</reference>
<evidence type="ECO:0008006" key="6">
    <source>
        <dbReference type="Google" id="ProtNLM"/>
    </source>
</evidence>
<dbReference type="HOGENOM" id="CLU_082868_0_0_1"/>
<dbReference type="Proteomes" id="UP000008021">
    <property type="component" value="Chromosome 2"/>
</dbReference>
<evidence type="ECO:0000256" key="2">
    <source>
        <dbReference type="ARBA" id="ARBA00023242"/>
    </source>
</evidence>
<dbReference type="PANTHER" id="PTHR33172:SF104">
    <property type="entry name" value="OS02G0227100 PROTEIN"/>
    <property type="match status" value="1"/>
</dbReference>
<dbReference type="eggNOG" id="KOG4210">
    <property type="taxonomic scope" value="Eukaryota"/>
</dbReference>
<dbReference type="GO" id="GO:0006950">
    <property type="term" value="P:response to stress"/>
    <property type="evidence" value="ECO:0007669"/>
    <property type="project" value="UniProtKB-ARBA"/>
</dbReference>
<evidence type="ECO:0000256" key="1">
    <source>
        <dbReference type="ARBA" id="ARBA00004123"/>
    </source>
</evidence>
<sequence>MHMGKRGELNLDTCLCLPSSEVQKYTGDKQPFAPGRMREAHEPVPPGAHEEACIEQSDDRSQDGSFSGSSIGSSCSSASDLSDDGSSYRPGDYPEPSSSSSSASSSTLQLDSEGPLCDLSSLIAQLPVRRGLSNYYQGKSQSFTSISDATCVQDLAKKITYNKRMKACKSYAAGLDMNQRSNHLPKPCNKMIAKRPSKGSFTCLLSRPSSTSLLYSSAKPPTHQSKKDVRMHINS</sequence>
<evidence type="ECO:0000313" key="4">
    <source>
        <dbReference type="EnsemblPlants" id="OMERI02G10690.1"/>
    </source>
</evidence>
<keyword evidence="2" id="KW-0539">Nucleus</keyword>
<feature type="compositionally biased region" description="Basic and acidic residues" evidence="3">
    <location>
        <begin position="225"/>
        <end position="235"/>
    </location>
</feature>
<dbReference type="PANTHER" id="PTHR33172">
    <property type="entry name" value="OS08G0516900 PROTEIN"/>
    <property type="match status" value="1"/>
</dbReference>